<reference evidence="11" key="1">
    <citation type="submission" date="2025-08" db="UniProtKB">
        <authorList>
            <consortium name="RefSeq"/>
        </authorList>
    </citation>
    <scope>IDENTIFICATION</scope>
    <source>
        <tissue evidence="11">Seedling</tissue>
    </source>
</reference>
<name>A0ABM4A352_ZIZJJ</name>
<keyword evidence="1" id="KW-0433">Leucine-rich repeat</keyword>
<evidence type="ECO:0000259" key="6">
    <source>
        <dbReference type="Pfam" id="PF00931"/>
    </source>
</evidence>
<dbReference type="SUPFAM" id="SSF52058">
    <property type="entry name" value="L domain-like"/>
    <property type="match status" value="2"/>
</dbReference>
<keyword evidence="3" id="KW-0547">Nucleotide-binding</keyword>
<dbReference type="Pfam" id="PF00931">
    <property type="entry name" value="NB-ARC"/>
    <property type="match status" value="1"/>
</dbReference>
<dbReference type="InterPro" id="IPR058922">
    <property type="entry name" value="WHD_DRP"/>
</dbReference>
<evidence type="ECO:0000256" key="5">
    <source>
        <dbReference type="ARBA" id="ARBA00022840"/>
    </source>
</evidence>
<dbReference type="Proteomes" id="UP001652623">
    <property type="component" value="Chromosome 2"/>
</dbReference>
<accession>A0ABM4A352</accession>
<dbReference type="InterPro" id="IPR002182">
    <property type="entry name" value="NB-ARC"/>
</dbReference>
<proteinExistence type="predicted"/>
<evidence type="ECO:0000259" key="8">
    <source>
        <dbReference type="Pfam" id="PF23559"/>
    </source>
</evidence>
<dbReference type="RefSeq" id="XP_060671155.1">
    <property type="nucleotide sequence ID" value="XM_060815172.1"/>
</dbReference>
<dbReference type="GeneID" id="132800828"/>
<dbReference type="PRINTS" id="PR00364">
    <property type="entry name" value="DISEASERSIST"/>
</dbReference>
<dbReference type="Gene3D" id="1.10.8.430">
    <property type="entry name" value="Helical domain of apoptotic protease-activating factors"/>
    <property type="match status" value="1"/>
</dbReference>
<keyword evidence="4" id="KW-0611">Plant defense</keyword>
<dbReference type="Pfam" id="PF23559">
    <property type="entry name" value="WHD_DRP"/>
    <property type="match status" value="1"/>
</dbReference>
<dbReference type="PANTHER" id="PTHR36766">
    <property type="entry name" value="PLANT BROAD-SPECTRUM MILDEW RESISTANCE PROTEIN RPW8"/>
    <property type="match status" value="1"/>
</dbReference>
<dbReference type="InterPro" id="IPR027417">
    <property type="entry name" value="P-loop_NTPase"/>
</dbReference>
<sequence length="1002" mass="113807">MENVRFAGAAGVLEALTRRVVESMVDVLVVEKKVNYQMLEKATTLLSITDAVMNDAEKEQIRNPDVKNWICEVQDAEFCVQDCLEMIAYEALRCKVQSSQSGNVSTKVLSSSESSITTTTTFDAKMLNLRICQIHDKLESLVTLKSSFGLKEDVQNRLMQKLCATVFLEAVPQNYFHQNMPLDVLASDVYGRETEKEDLIKLLLSDYDDDDDTVNNISVIPICGIGGIGKTTLAQLVFNDSRVNKHFDLKAWVSVSEQEFDIFKFTKSILETVTCKPCYSKDLNFLQFKLHEELMGKRFLLVLDDIWDGNSIHKDSLKIHFGSVRHGSKIVVTTRSKDVAHMIGDVPSFNLQMLSFQHSFQLFAKHAFNKVDSGAFSHLQIIGRKIVKKCECLPLSVKLLGCLLRFDFQLEAWESILNSDEWDLYNGISISESQHSSPITEPKETVVPPALWLSYHYLPRHLKRCFAVCSIFPKHYQVKKETLIKIWMALSLLQPQKDMRIEEVGHIYLNHLMSRSLLQQSRSSQLSVTMHDLLHDFATLISKEYYFKLDDQVSLSLVSKMQGKNSEIQKPKSFSKAKVLFASTETPWRKVIGKVSVSELVQHEVLPRLESLRVLSLVSCPILYLPCSVCSLNSLRYLDLSFSLLKEVPNAICSLYNLETLLLSNCRKLCRLPSNMANLINLRHLDIKKTRLTEMPMQMGRLKNLQTLSDFVLGNQSGSGIEELKELQNLHGKLCISGLQNISDVGKVLEANLKDKKFLSELHLKWDDDSYTSNKEREVLDGLQPLANLKILIIKRYGGRTFPNWLGSNLHCHMVSIRLKDCKNCYSLPPFGQLTYLKKLDVVGFDSLTTIGREFYCNGSSLIKPFRCLESLSFCSMSEWQNWYLVDDSEGGGFPNLQPLYLEDCPKLSETLPYGLPSLRSLHISGCQQIVALTPHDMEMHVAYPSLQTLEIYHCANLQSLPGGSWPANLKLLVISHCENLTPPNHKVFHDLKSLEKLCISW</sequence>
<dbReference type="InterPro" id="IPR036388">
    <property type="entry name" value="WH-like_DNA-bd_sf"/>
</dbReference>
<feature type="domain" description="R13L1/DRL21-like LRR repeat region" evidence="9">
    <location>
        <begin position="721"/>
        <end position="843"/>
    </location>
</feature>
<gene>
    <name evidence="11" type="primary">LOC132800828</name>
</gene>
<dbReference type="Gene3D" id="1.10.10.10">
    <property type="entry name" value="Winged helix-like DNA-binding domain superfamily/Winged helix DNA-binding domain"/>
    <property type="match status" value="1"/>
</dbReference>
<dbReference type="Gene3D" id="1.20.5.4130">
    <property type="match status" value="1"/>
</dbReference>
<evidence type="ECO:0000256" key="4">
    <source>
        <dbReference type="ARBA" id="ARBA00022821"/>
    </source>
</evidence>
<feature type="domain" description="Disease resistance protein winged helix" evidence="8">
    <location>
        <begin position="471"/>
        <end position="538"/>
    </location>
</feature>
<dbReference type="InterPro" id="IPR032675">
    <property type="entry name" value="LRR_dom_sf"/>
</dbReference>
<feature type="domain" description="Disease resistance N-terminal" evidence="7">
    <location>
        <begin position="37"/>
        <end position="100"/>
    </location>
</feature>
<dbReference type="InterPro" id="IPR056789">
    <property type="entry name" value="LRR_R13L1-DRL21"/>
</dbReference>
<evidence type="ECO:0000256" key="1">
    <source>
        <dbReference type="ARBA" id="ARBA00022614"/>
    </source>
</evidence>
<dbReference type="Gene3D" id="3.80.10.10">
    <property type="entry name" value="Ribonuclease Inhibitor"/>
    <property type="match status" value="2"/>
</dbReference>
<evidence type="ECO:0000256" key="2">
    <source>
        <dbReference type="ARBA" id="ARBA00022737"/>
    </source>
</evidence>
<keyword evidence="5" id="KW-0067">ATP-binding</keyword>
<evidence type="ECO:0000256" key="3">
    <source>
        <dbReference type="ARBA" id="ARBA00022741"/>
    </source>
</evidence>
<evidence type="ECO:0000313" key="10">
    <source>
        <dbReference type="Proteomes" id="UP001652623"/>
    </source>
</evidence>
<protein>
    <submittedName>
        <fullName evidence="11">Disease resistance RPP13-like protein 1 isoform X1</fullName>
    </submittedName>
</protein>
<keyword evidence="10" id="KW-1185">Reference proteome</keyword>
<dbReference type="Pfam" id="PF18052">
    <property type="entry name" value="Rx_N"/>
    <property type="match status" value="1"/>
</dbReference>
<evidence type="ECO:0000313" key="11">
    <source>
        <dbReference type="RefSeq" id="XP_060671155.1"/>
    </source>
</evidence>
<dbReference type="Gene3D" id="3.40.50.300">
    <property type="entry name" value="P-loop containing nucleotide triphosphate hydrolases"/>
    <property type="match status" value="1"/>
</dbReference>
<dbReference type="InterPro" id="IPR042197">
    <property type="entry name" value="Apaf_helical"/>
</dbReference>
<dbReference type="SUPFAM" id="SSF52540">
    <property type="entry name" value="P-loop containing nucleoside triphosphate hydrolases"/>
    <property type="match status" value="1"/>
</dbReference>
<keyword evidence="2" id="KW-0677">Repeat</keyword>
<organism evidence="10 11">
    <name type="scientific">Ziziphus jujuba</name>
    <name type="common">Chinese jujube</name>
    <name type="synonym">Ziziphus sativa</name>
    <dbReference type="NCBI Taxonomy" id="326968"/>
    <lineage>
        <taxon>Eukaryota</taxon>
        <taxon>Viridiplantae</taxon>
        <taxon>Streptophyta</taxon>
        <taxon>Embryophyta</taxon>
        <taxon>Tracheophyta</taxon>
        <taxon>Spermatophyta</taxon>
        <taxon>Magnoliopsida</taxon>
        <taxon>eudicotyledons</taxon>
        <taxon>Gunneridae</taxon>
        <taxon>Pentapetalae</taxon>
        <taxon>rosids</taxon>
        <taxon>fabids</taxon>
        <taxon>Rosales</taxon>
        <taxon>Rhamnaceae</taxon>
        <taxon>Paliureae</taxon>
        <taxon>Ziziphus</taxon>
    </lineage>
</organism>
<evidence type="ECO:0000259" key="7">
    <source>
        <dbReference type="Pfam" id="PF18052"/>
    </source>
</evidence>
<feature type="domain" description="NB-ARC" evidence="6">
    <location>
        <begin position="215"/>
        <end position="370"/>
    </location>
</feature>
<dbReference type="InterPro" id="IPR041118">
    <property type="entry name" value="Rx_N"/>
</dbReference>
<evidence type="ECO:0000259" key="9">
    <source>
        <dbReference type="Pfam" id="PF25019"/>
    </source>
</evidence>
<dbReference type="Pfam" id="PF25019">
    <property type="entry name" value="LRR_R13L1-DRL21"/>
    <property type="match status" value="1"/>
</dbReference>
<dbReference type="PANTHER" id="PTHR36766:SF40">
    <property type="entry name" value="DISEASE RESISTANCE PROTEIN RGA3"/>
    <property type="match status" value="1"/>
</dbReference>